<evidence type="ECO:0000313" key="3">
    <source>
        <dbReference type="EMBL" id="SPW45479.1"/>
    </source>
</evidence>
<evidence type="ECO:0000259" key="2">
    <source>
        <dbReference type="Pfam" id="PF00263"/>
    </source>
</evidence>
<evidence type="ECO:0000256" key="1">
    <source>
        <dbReference type="RuleBase" id="RU004003"/>
    </source>
</evidence>
<feature type="domain" description="Type II/III secretion system secretin-like" evidence="2">
    <location>
        <begin position="5"/>
        <end position="41"/>
    </location>
</feature>
<comment type="similarity">
    <text evidence="1">Belongs to the bacterial secretin family.</text>
</comment>
<dbReference type="InterPro" id="IPR001775">
    <property type="entry name" value="GspD/PilQ"/>
</dbReference>
<name>A0A2X1JHQ0_ECOLX</name>
<dbReference type="GO" id="GO:0009306">
    <property type="term" value="P:protein secretion"/>
    <property type="evidence" value="ECO:0007669"/>
    <property type="project" value="InterPro"/>
</dbReference>
<reference evidence="3 4" key="1">
    <citation type="submission" date="2018-06" db="EMBL/GenBank/DDBJ databases">
        <authorList>
            <consortium name="Pathogen Informatics"/>
            <person name="Doyle S."/>
        </authorList>
    </citation>
    <scope>NUCLEOTIDE SEQUENCE [LARGE SCALE GENOMIC DNA]</scope>
    <source>
        <strain evidence="3 4">NCTC11126</strain>
    </source>
</reference>
<gene>
    <name evidence="3" type="primary">gspD_1</name>
    <name evidence="3" type="ORF">NCTC11126_02743</name>
</gene>
<dbReference type="Pfam" id="PF00263">
    <property type="entry name" value="Secretin"/>
    <property type="match status" value="1"/>
</dbReference>
<dbReference type="AlphaFoldDB" id="A0A2X1JHQ0"/>
<dbReference type="EMBL" id="UARS01000006">
    <property type="protein sequence ID" value="SPW45479.1"/>
    <property type="molecule type" value="Genomic_DNA"/>
</dbReference>
<dbReference type="InterPro" id="IPR004846">
    <property type="entry name" value="T2SS/T3SS_dom"/>
</dbReference>
<dbReference type="Proteomes" id="UP000250561">
    <property type="component" value="Unassembled WGS sequence"/>
</dbReference>
<evidence type="ECO:0000313" key="4">
    <source>
        <dbReference type="Proteomes" id="UP000250561"/>
    </source>
</evidence>
<proteinExistence type="inferred from homology"/>
<sequence length="82" mass="9235">MIFSKEQVSKVPLLGDIPLVGQLFRYTSTERAKRNLMVFIRDDDVYRSLVKREIHPLPSGATTADRREIKSAGWLGRFAGAG</sequence>
<organism evidence="3 4">
    <name type="scientific">Escherichia coli</name>
    <dbReference type="NCBI Taxonomy" id="562"/>
    <lineage>
        <taxon>Bacteria</taxon>
        <taxon>Pseudomonadati</taxon>
        <taxon>Pseudomonadota</taxon>
        <taxon>Gammaproteobacteria</taxon>
        <taxon>Enterobacterales</taxon>
        <taxon>Enterobacteriaceae</taxon>
        <taxon>Escherichia</taxon>
    </lineage>
</organism>
<accession>A0A2X1JHQ0</accession>
<dbReference type="PRINTS" id="PR00811">
    <property type="entry name" value="BCTERIALGSPD"/>
</dbReference>
<protein>
    <submittedName>
        <fullName evidence="3">General secretory pathway component, cryptic</fullName>
    </submittedName>
</protein>